<evidence type="ECO:0000256" key="5">
    <source>
        <dbReference type="ARBA" id="ARBA00012109"/>
    </source>
</evidence>
<evidence type="ECO:0000256" key="9">
    <source>
        <dbReference type="ARBA" id="ARBA00022848"/>
    </source>
</evidence>
<dbReference type="EC" id="1.14.14.1" evidence="5"/>
<dbReference type="InterPro" id="IPR050476">
    <property type="entry name" value="Insect_CytP450_Detox"/>
</dbReference>
<protein>
    <recommendedName>
        <fullName evidence="5">unspecific monooxygenase</fullName>
        <ecNumber evidence="5">1.14.14.1</ecNumber>
    </recommendedName>
</protein>
<evidence type="ECO:0000256" key="12">
    <source>
        <dbReference type="ARBA" id="ARBA00023033"/>
    </source>
</evidence>
<dbReference type="RefSeq" id="XP_013174928.1">
    <property type="nucleotide sequence ID" value="XM_013319474.1"/>
</dbReference>
<dbReference type="PANTHER" id="PTHR24292">
    <property type="entry name" value="CYTOCHROME P450"/>
    <property type="match status" value="1"/>
</dbReference>
<evidence type="ECO:0000256" key="8">
    <source>
        <dbReference type="ARBA" id="ARBA00022824"/>
    </source>
</evidence>
<dbReference type="PRINTS" id="PR00463">
    <property type="entry name" value="EP450I"/>
</dbReference>
<keyword evidence="10" id="KW-0560">Oxidoreductase</keyword>
<evidence type="ECO:0000256" key="3">
    <source>
        <dbReference type="ARBA" id="ARBA00004406"/>
    </source>
</evidence>
<evidence type="ECO:0000256" key="10">
    <source>
        <dbReference type="ARBA" id="ARBA00023002"/>
    </source>
</evidence>
<keyword evidence="13" id="KW-0472">Membrane</keyword>
<keyword evidence="11 15" id="KW-0408">Iron</keyword>
<evidence type="ECO:0000256" key="4">
    <source>
        <dbReference type="ARBA" id="ARBA00010617"/>
    </source>
</evidence>
<dbReference type="Gene3D" id="1.10.630.10">
    <property type="entry name" value="Cytochrome P450"/>
    <property type="match status" value="2"/>
</dbReference>
<dbReference type="CDD" id="cd11056">
    <property type="entry name" value="CYP6-like"/>
    <property type="match status" value="2"/>
</dbReference>
<evidence type="ECO:0000313" key="16">
    <source>
        <dbReference type="RefSeq" id="XP_013174928.1"/>
    </source>
</evidence>
<dbReference type="GO" id="GO:0005789">
    <property type="term" value="C:endoplasmic reticulum membrane"/>
    <property type="evidence" value="ECO:0007669"/>
    <property type="project" value="UniProtKB-SubCell"/>
</dbReference>
<dbReference type="PRINTS" id="PR00385">
    <property type="entry name" value="P450"/>
</dbReference>
<dbReference type="PROSITE" id="PS00086">
    <property type="entry name" value="CYTOCHROME_P450"/>
    <property type="match status" value="2"/>
</dbReference>
<evidence type="ECO:0000256" key="14">
    <source>
        <dbReference type="ARBA" id="ARBA00047827"/>
    </source>
</evidence>
<dbReference type="InterPro" id="IPR017972">
    <property type="entry name" value="Cyt_P450_CS"/>
</dbReference>
<evidence type="ECO:0000256" key="7">
    <source>
        <dbReference type="ARBA" id="ARBA00022723"/>
    </source>
</evidence>
<comment type="cofactor">
    <cofactor evidence="1 15">
        <name>heme</name>
        <dbReference type="ChEBI" id="CHEBI:30413"/>
    </cofactor>
</comment>
<keyword evidence="7 15" id="KW-0479">Metal-binding</keyword>
<gene>
    <name evidence="16" type="primary">LOC106123243</name>
</gene>
<dbReference type="AlphaFoldDB" id="A0AAJ6ZL93"/>
<organism evidence="16">
    <name type="scientific">Papilio xuthus</name>
    <name type="common">Asian swallowtail butterfly</name>
    <dbReference type="NCBI Taxonomy" id="66420"/>
    <lineage>
        <taxon>Eukaryota</taxon>
        <taxon>Metazoa</taxon>
        <taxon>Ecdysozoa</taxon>
        <taxon>Arthropoda</taxon>
        <taxon>Hexapoda</taxon>
        <taxon>Insecta</taxon>
        <taxon>Pterygota</taxon>
        <taxon>Neoptera</taxon>
        <taxon>Endopterygota</taxon>
        <taxon>Lepidoptera</taxon>
        <taxon>Glossata</taxon>
        <taxon>Ditrysia</taxon>
        <taxon>Papilionoidea</taxon>
        <taxon>Papilionidae</taxon>
        <taxon>Papilioninae</taxon>
        <taxon>Papilio</taxon>
    </lineage>
</organism>
<dbReference type="InterPro" id="IPR036396">
    <property type="entry name" value="Cyt_P450_sf"/>
</dbReference>
<reference evidence="16" key="1">
    <citation type="submission" date="2025-08" db="UniProtKB">
        <authorList>
            <consortium name="RefSeq"/>
        </authorList>
    </citation>
    <scope>IDENTIFICATION</scope>
</reference>
<dbReference type="PANTHER" id="PTHR24292:SF54">
    <property type="entry name" value="CYP9F3-RELATED"/>
    <property type="match status" value="1"/>
</dbReference>
<dbReference type="KEGG" id="pxu:106123243"/>
<dbReference type="GO" id="GO:0005506">
    <property type="term" value="F:iron ion binding"/>
    <property type="evidence" value="ECO:0007669"/>
    <property type="project" value="InterPro"/>
</dbReference>
<dbReference type="Pfam" id="PF00067">
    <property type="entry name" value="p450"/>
    <property type="match status" value="2"/>
</dbReference>
<evidence type="ECO:0000256" key="13">
    <source>
        <dbReference type="ARBA" id="ARBA00023136"/>
    </source>
</evidence>
<dbReference type="GeneID" id="106123243"/>
<evidence type="ECO:0000256" key="15">
    <source>
        <dbReference type="PIRSR" id="PIRSR602401-1"/>
    </source>
</evidence>
<comment type="catalytic activity">
    <reaction evidence="14">
        <text>an organic molecule + reduced [NADPH--hemoprotein reductase] + O2 = an alcohol + oxidized [NADPH--hemoprotein reductase] + H2O + H(+)</text>
        <dbReference type="Rhea" id="RHEA:17149"/>
        <dbReference type="Rhea" id="RHEA-COMP:11964"/>
        <dbReference type="Rhea" id="RHEA-COMP:11965"/>
        <dbReference type="ChEBI" id="CHEBI:15377"/>
        <dbReference type="ChEBI" id="CHEBI:15378"/>
        <dbReference type="ChEBI" id="CHEBI:15379"/>
        <dbReference type="ChEBI" id="CHEBI:30879"/>
        <dbReference type="ChEBI" id="CHEBI:57618"/>
        <dbReference type="ChEBI" id="CHEBI:58210"/>
        <dbReference type="ChEBI" id="CHEBI:142491"/>
        <dbReference type="EC" id="1.14.14.1"/>
    </reaction>
</comment>
<sequence length="909" mass="104603">MIFIIIFIILILLIWHYKSFTYWDRRNIKHDFPLPIFGNHIKNIFGLRTEIEMGMEMYRKFPNERLVGYYRCKTPVLIIRDPDLVKHILVNDYVSFYGRGLGRDHEEMLMLNLFHSQGDLWQLLRHAISPTFTSAKLRAMFPLIQKCTVRLHAVAQELSERGNEISAHELMARYTMEFIGSCGFGINMNTLNTDKSLFIELGQIIFTKTKWQVFFLALREFLSKDSFIKKISVARNEIITSIMNLMDIIRKERNEKNIQRNDFVDILLKLEKEKVIEDHSILNKDENGVPVKIKLNYTEMHTAAQLFIFFAGGFETSATTMSWTLHQLSYHPDVQRKVQEELDKTLQKYNGICYDAIMELPYLHMTIKEAIRTFTPAGYISRECMKKYVIPGTNITIDPGVLINIPAQAIHLDPHNFDNPDEFRPERFTAEEESKRHKYAFLPFGGGPRKCIGSRLGLIETMSGLATILQHFTVYPGPSSKRTFKVKRNAFIIQALDEDIPILLKPRKKTLYDGDRWKLLRHGLSPAFTSNKLRNMFPLILKCTDKLQAVAKILANKGEQISAVDLMSRFTIEFIGACGFGLEMNTINTEKSLFIKLREIIFIKSKKQMLLLALRVLFPGIKIIDMIPIANKEVQTTIMNIMESLREQRNNKPSGRNDFVDLLLELEENKTLQGDSLDIKDENGSPKKVELEITPMISAAQLFIFFAAGFKTSATSMSCTLHQLAFHPEIQLKVHQEIDTILHKYDNKICYEAIMEMTYLEMVLRESMRIFSPGGLTLRVCIQNYTIPELGLTIEAGTKVIIPIQALHMDEKYYDNPSEFKPNRFSPETVKTRHRYVYLPFGEGPRKCIGARLGIIESLTGLVGLLQKFNVEPALSSKKDIKSKKIAYIVQVSDDGIPLKLIPRKTQNA</sequence>
<dbReference type="InterPro" id="IPR001128">
    <property type="entry name" value="Cyt_P450"/>
</dbReference>
<dbReference type="FunFam" id="1.10.630.10:FF:000042">
    <property type="entry name" value="Cytochrome P450"/>
    <property type="match status" value="1"/>
</dbReference>
<dbReference type="Proteomes" id="UP000694872">
    <property type="component" value="Unplaced"/>
</dbReference>
<evidence type="ECO:0000256" key="6">
    <source>
        <dbReference type="ARBA" id="ARBA00022617"/>
    </source>
</evidence>
<keyword evidence="9" id="KW-0492">Microsome</keyword>
<keyword evidence="12" id="KW-0503">Monooxygenase</keyword>
<evidence type="ECO:0000256" key="11">
    <source>
        <dbReference type="ARBA" id="ARBA00023004"/>
    </source>
</evidence>
<dbReference type="FunFam" id="1.10.630.10:FF:000182">
    <property type="entry name" value="Cytochrome P450 3A4"/>
    <property type="match status" value="1"/>
</dbReference>
<dbReference type="GO" id="GO:0016712">
    <property type="term" value="F:oxidoreductase activity, acting on paired donors, with incorporation or reduction of molecular oxygen, reduced flavin or flavoprotein as one donor, and incorporation of one atom of oxygen"/>
    <property type="evidence" value="ECO:0007669"/>
    <property type="project" value="UniProtKB-EC"/>
</dbReference>
<dbReference type="InterPro" id="IPR002401">
    <property type="entry name" value="Cyt_P450_E_grp-I"/>
</dbReference>
<comment type="subcellular location">
    <subcellularLocation>
        <location evidence="3">Endoplasmic reticulum membrane</location>
        <topology evidence="3">Peripheral membrane protein</topology>
    </subcellularLocation>
    <subcellularLocation>
        <location evidence="2">Microsome membrane</location>
        <topology evidence="2">Peripheral membrane protein</topology>
    </subcellularLocation>
</comment>
<comment type="similarity">
    <text evidence="4">Belongs to the cytochrome P450 family.</text>
</comment>
<name>A0AAJ6ZL93_PAPXU</name>
<dbReference type="GO" id="GO:0020037">
    <property type="term" value="F:heme binding"/>
    <property type="evidence" value="ECO:0007669"/>
    <property type="project" value="InterPro"/>
</dbReference>
<accession>A0AAJ6ZL93</accession>
<keyword evidence="6 15" id="KW-0349">Heme</keyword>
<proteinExistence type="inferred from homology"/>
<dbReference type="SUPFAM" id="SSF48264">
    <property type="entry name" value="Cytochrome P450"/>
    <property type="match status" value="2"/>
</dbReference>
<keyword evidence="8" id="KW-0256">Endoplasmic reticulum</keyword>
<evidence type="ECO:0000256" key="2">
    <source>
        <dbReference type="ARBA" id="ARBA00004174"/>
    </source>
</evidence>
<evidence type="ECO:0000256" key="1">
    <source>
        <dbReference type="ARBA" id="ARBA00001971"/>
    </source>
</evidence>
<feature type="binding site" description="axial binding residue" evidence="15">
    <location>
        <position position="451"/>
    </location>
    <ligand>
        <name>heme</name>
        <dbReference type="ChEBI" id="CHEBI:30413"/>
    </ligand>
    <ligandPart>
        <name>Fe</name>
        <dbReference type="ChEBI" id="CHEBI:18248"/>
    </ligandPart>
</feature>